<feature type="transmembrane region" description="Helical" evidence="2">
    <location>
        <begin position="278"/>
        <end position="301"/>
    </location>
</feature>
<dbReference type="PANTHER" id="PTHR23021">
    <property type="entry name" value="SERPENTINE RECEPTOR, CLASS T"/>
    <property type="match status" value="1"/>
</dbReference>
<dbReference type="AlphaFoldDB" id="A0A914HL40"/>
<feature type="transmembrane region" description="Helical" evidence="2">
    <location>
        <begin position="201"/>
        <end position="222"/>
    </location>
</feature>
<dbReference type="Pfam" id="PF10321">
    <property type="entry name" value="7TM_GPCR_Srt"/>
    <property type="match status" value="1"/>
</dbReference>
<dbReference type="Proteomes" id="UP000887572">
    <property type="component" value="Unplaced"/>
</dbReference>
<dbReference type="Gene3D" id="1.20.1070.10">
    <property type="entry name" value="Rhodopsin 7-helix transmembrane proteins"/>
    <property type="match status" value="1"/>
</dbReference>
<feature type="region of interest" description="Disordered" evidence="1">
    <location>
        <begin position="423"/>
        <end position="446"/>
    </location>
</feature>
<accession>A0A914HL40</accession>
<sequence length="446" mass="52555">MDVYFFHPDVYERYYNCSSYSIDSVPLAGRRHIVLGILFIILGLICEILYVPCMIAIRKHMDFTCYRLMFYIAFADMLCLMVNAIATGFLGIRGDVFCSMPNFIYIAGAFGLAMWCCETVMEMTLAFNRCVELSSARWTRLLFHGKRIYLWMLFPTFYGLYYFWFTQTLTYSGIYFSWFFNPHIGYLDDFDNTYHNDFHTFHNYIVITVLTGTYTAFGFILYMKSRKVHISSTSVNSHEKSSKRAQNLIFFQVILISLINAVAASIYVYMQFVRISEFLIVIGQLTWVLAHGIPPIIYLVFNKTVRRDVYIMMMKPLSKIFYCCIKAPPDQSTHLFNTAVRRTPKQLSVSFGQLLGGKKPVGQICPYFANKLYSFDPVTFCHYQIRYLRRKHSFDNHSWTTLFRFLMFLLLAKLPQRLRRQRLHLPPREARSLRRPQKRQKDNNNV</sequence>
<protein>
    <submittedName>
        <fullName evidence="4">Uncharacterized protein</fullName>
    </submittedName>
</protein>
<dbReference type="PANTHER" id="PTHR23021:SF11">
    <property type="entry name" value="SERPENTINE RECEPTOR, CLASS T"/>
    <property type="match status" value="1"/>
</dbReference>
<keyword evidence="3" id="KW-1185">Reference proteome</keyword>
<keyword evidence="2" id="KW-0812">Transmembrane</keyword>
<evidence type="ECO:0000256" key="2">
    <source>
        <dbReference type="SAM" id="Phobius"/>
    </source>
</evidence>
<keyword evidence="2" id="KW-1133">Transmembrane helix</keyword>
<proteinExistence type="predicted"/>
<feature type="transmembrane region" description="Helical" evidence="2">
    <location>
        <begin position="33"/>
        <end position="57"/>
    </location>
</feature>
<evidence type="ECO:0000313" key="4">
    <source>
        <dbReference type="WBParaSite" id="Gr19_v10_g2137.t1"/>
    </source>
</evidence>
<evidence type="ECO:0000256" key="1">
    <source>
        <dbReference type="SAM" id="MobiDB-lite"/>
    </source>
</evidence>
<evidence type="ECO:0000313" key="3">
    <source>
        <dbReference type="Proteomes" id="UP000887572"/>
    </source>
</evidence>
<feature type="transmembrane region" description="Helical" evidence="2">
    <location>
        <begin position="69"/>
        <end position="92"/>
    </location>
</feature>
<organism evidence="3 4">
    <name type="scientific">Globodera rostochiensis</name>
    <name type="common">Golden nematode worm</name>
    <name type="synonym">Heterodera rostochiensis</name>
    <dbReference type="NCBI Taxonomy" id="31243"/>
    <lineage>
        <taxon>Eukaryota</taxon>
        <taxon>Metazoa</taxon>
        <taxon>Ecdysozoa</taxon>
        <taxon>Nematoda</taxon>
        <taxon>Chromadorea</taxon>
        <taxon>Rhabditida</taxon>
        <taxon>Tylenchina</taxon>
        <taxon>Tylenchomorpha</taxon>
        <taxon>Tylenchoidea</taxon>
        <taxon>Heteroderidae</taxon>
        <taxon>Heteroderinae</taxon>
        <taxon>Globodera</taxon>
    </lineage>
</organism>
<keyword evidence="2" id="KW-0472">Membrane</keyword>
<feature type="transmembrane region" description="Helical" evidence="2">
    <location>
        <begin position="248"/>
        <end position="272"/>
    </location>
</feature>
<name>A0A914HL40_GLORO</name>
<feature type="transmembrane region" description="Helical" evidence="2">
    <location>
        <begin position="148"/>
        <end position="165"/>
    </location>
</feature>
<dbReference type="InterPro" id="IPR019425">
    <property type="entry name" value="7TM_GPCR_serpentine_rcpt_Srt"/>
</dbReference>
<dbReference type="WBParaSite" id="Gr19_v10_g2137.t1">
    <property type="protein sequence ID" value="Gr19_v10_g2137.t1"/>
    <property type="gene ID" value="Gr19_v10_g2137"/>
</dbReference>
<reference evidence="4" key="1">
    <citation type="submission" date="2022-11" db="UniProtKB">
        <authorList>
            <consortium name="WormBaseParasite"/>
        </authorList>
    </citation>
    <scope>IDENTIFICATION</scope>
</reference>
<dbReference type="SUPFAM" id="SSF81321">
    <property type="entry name" value="Family A G protein-coupled receptor-like"/>
    <property type="match status" value="1"/>
</dbReference>
<feature type="transmembrane region" description="Helical" evidence="2">
    <location>
        <begin position="104"/>
        <end position="127"/>
    </location>
</feature>